<evidence type="ECO:0000313" key="2">
    <source>
        <dbReference type="Proteomes" id="UP000181951"/>
    </source>
</evidence>
<dbReference type="STRING" id="310780.SAMN05216267_103477"/>
<protein>
    <recommendedName>
        <fullName evidence="3">DNA methylase N-4/N-6 domain-containing protein</fullName>
    </recommendedName>
</protein>
<dbReference type="EMBL" id="FODD01000034">
    <property type="protein sequence ID" value="SEO65511.1"/>
    <property type="molecule type" value="Genomic_DNA"/>
</dbReference>
<sequence>MLSADEVETPLAEVPYSLWQAGVSLWIKAGVGSGSTGVAALRKGRHFIGGELSDHYAAVAEQRLRAEMTQDDFVLAGPEE</sequence>
<organism evidence="1 2">
    <name type="scientific">Actinacidiphila rubida</name>
    <dbReference type="NCBI Taxonomy" id="310780"/>
    <lineage>
        <taxon>Bacteria</taxon>
        <taxon>Bacillati</taxon>
        <taxon>Actinomycetota</taxon>
        <taxon>Actinomycetes</taxon>
        <taxon>Kitasatosporales</taxon>
        <taxon>Streptomycetaceae</taxon>
        <taxon>Actinacidiphila</taxon>
    </lineage>
</organism>
<evidence type="ECO:0000313" key="1">
    <source>
        <dbReference type="EMBL" id="SEO65511.1"/>
    </source>
</evidence>
<dbReference type="SUPFAM" id="SSF53335">
    <property type="entry name" value="S-adenosyl-L-methionine-dependent methyltransferases"/>
    <property type="match status" value="1"/>
</dbReference>
<name>A0A1H8RGE3_9ACTN</name>
<dbReference type="AlphaFoldDB" id="A0A1H8RGE3"/>
<evidence type="ECO:0008006" key="3">
    <source>
        <dbReference type="Google" id="ProtNLM"/>
    </source>
</evidence>
<dbReference type="Proteomes" id="UP000181951">
    <property type="component" value="Unassembled WGS sequence"/>
</dbReference>
<reference evidence="1 2" key="1">
    <citation type="submission" date="2016-10" db="EMBL/GenBank/DDBJ databases">
        <authorList>
            <person name="de Groot N.N."/>
        </authorList>
    </citation>
    <scope>NUCLEOTIDE SEQUENCE [LARGE SCALE GENOMIC DNA]</scope>
    <source>
        <strain evidence="1 2">CGMCC 4.2026</strain>
    </source>
</reference>
<accession>A0A1H8RGE3</accession>
<gene>
    <name evidence="1" type="ORF">SAMN05216267_103477</name>
</gene>
<proteinExistence type="predicted"/>
<keyword evidence="2" id="KW-1185">Reference proteome</keyword>
<dbReference type="Gene3D" id="3.40.50.150">
    <property type="entry name" value="Vaccinia Virus protein VP39"/>
    <property type="match status" value="1"/>
</dbReference>
<dbReference type="InterPro" id="IPR029063">
    <property type="entry name" value="SAM-dependent_MTases_sf"/>
</dbReference>